<name>A0A9W4XIP4_9PLEO</name>
<evidence type="ECO:0000313" key="1">
    <source>
        <dbReference type="EMBL" id="CAI6304333.1"/>
    </source>
</evidence>
<gene>
    <name evidence="1" type="ORF">PDIGIT_LOCUS2960</name>
</gene>
<dbReference type="AlphaFoldDB" id="A0A9W4XIP4"/>
<keyword evidence="2" id="KW-1185">Reference proteome</keyword>
<accession>A0A9W4XIP4</accession>
<proteinExistence type="predicted"/>
<reference evidence="1" key="1">
    <citation type="submission" date="2023-01" db="EMBL/GenBank/DDBJ databases">
        <authorList>
            <person name="Van Ghelder C."/>
            <person name="Rancurel C."/>
        </authorList>
    </citation>
    <scope>NUCLEOTIDE SEQUENCE</scope>
    <source>
        <strain evidence="1">CNCM I-4278</strain>
    </source>
</reference>
<organism evidence="1 2">
    <name type="scientific">Periconia digitata</name>
    <dbReference type="NCBI Taxonomy" id="1303443"/>
    <lineage>
        <taxon>Eukaryota</taxon>
        <taxon>Fungi</taxon>
        <taxon>Dikarya</taxon>
        <taxon>Ascomycota</taxon>
        <taxon>Pezizomycotina</taxon>
        <taxon>Dothideomycetes</taxon>
        <taxon>Pleosporomycetidae</taxon>
        <taxon>Pleosporales</taxon>
        <taxon>Massarineae</taxon>
        <taxon>Periconiaceae</taxon>
        <taxon>Periconia</taxon>
    </lineage>
</organism>
<protein>
    <submittedName>
        <fullName evidence="1">Uncharacterized protein</fullName>
    </submittedName>
</protein>
<comment type="caution">
    <text evidence="1">The sequence shown here is derived from an EMBL/GenBank/DDBJ whole genome shotgun (WGS) entry which is preliminary data.</text>
</comment>
<sequence>MHLFDLVDAHWSNSLMRKSICSGAVSTLTYLPMMTSGMNISQSQTLKSISA</sequence>
<dbReference type="EMBL" id="CAOQHR010000002">
    <property type="protein sequence ID" value="CAI6304333.1"/>
    <property type="molecule type" value="Genomic_DNA"/>
</dbReference>
<evidence type="ECO:0000313" key="2">
    <source>
        <dbReference type="Proteomes" id="UP001152607"/>
    </source>
</evidence>
<dbReference type="Proteomes" id="UP001152607">
    <property type="component" value="Unassembled WGS sequence"/>
</dbReference>